<comment type="similarity">
    <text evidence="3">Belongs to the EGR C2H2-type zinc-finger protein family.</text>
</comment>
<keyword evidence="6" id="KW-0677">Repeat</keyword>
<dbReference type="PROSITE" id="PS50157">
    <property type="entry name" value="ZINC_FINGER_C2H2_2"/>
    <property type="match status" value="3"/>
</dbReference>
<evidence type="ECO:0000313" key="17">
    <source>
        <dbReference type="Proteomes" id="UP000095300"/>
    </source>
</evidence>
<dbReference type="GO" id="GO:0008270">
    <property type="term" value="F:zinc ion binding"/>
    <property type="evidence" value="ECO:0007669"/>
    <property type="project" value="UniProtKB-KW"/>
</dbReference>
<keyword evidence="11" id="KW-0804">Transcription</keyword>
<dbReference type="Gene3D" id="3.30.160.60">
    <property type="entry name" value="Classic Zinc Finger"/>
    <property type="match status" value="3"/>
</dbReference>
<dbReference type="OrthoDB" id="4748970at2759"/>
<feature type="region of interest" description="Disordered" evidence="14">
    <location>
        <begin position="202"/>
        <end position="222"/>
    </location>
</feature>
<dbReference type="GO" id="GO:0001227">
    <property type="term" value="F:DNA-binding transcription repressor activity, RNA polymerase II-specific"/>
    <property type="evidence" value="ECO:0007669"/>
    <property type="project" value="TreeGrafter"/>
</dbReference>
<evidence type="ECO:0000256" key="4">
    <source>
        <dbReference type="ARBA" id="ARBA00022490"/>
    </source>
</evidence>
<dbReference type="FunFam" id="3.30.160.60:FF:000092">
    <property type="entry name" value="Early growth response protein 3"/>
    <property type="match status" value="1"/>
</dbReference>
<keyword evidence="9" id="KW-0805">Transcription regulation</keyword>
<dbReference type="GO" id="GO:0005737">
    <property type="term" value="C:cytoplasm"/>
    <property type="evidence" value="ECO:0007669"/>
    <property type="project" value="UniProtKB-SubCell"/>
</dbReference>
<dbReference type="SUPFAM" id="SSF57667">
    <property type="entry name" value="beta-beta-alpha zinc fingers"/>
    <property type="match status" value="2"/>
</dbReference>
<feature type="region of interest" description="Disordered" evidence="14">
    <location>
        <begin position="1"/>
        <end position="28"/>
    </location>
</feature>
<keyword evidence="4" id="KW-0963">Cytoplasm</keyword>
<feature type="compositionally biased region" description="Low complexity" evidence="14">
    <location>
        <begin position="16"/>
        <end position="28"/>
    </location>
</feature>
<keyword evidence="17" id="KW-1185">Reference proteome</keyword>
<evidence type="ECO:0000256" key="8">
    <source>
        <dbReference type="ARBA" id="ARBA00022833"/>
    </source>
</evidence>
<proteinExistence type="inferred from homology"/>
<evidence type="ECO:0000256" key="10">
    <source>
        <dbReference type="ARBA" id="ARBA00023125"/>
    </source>
</evidence>
<organism evidence="16 17">
    <name type="scientific">Stomoxys calcitrans</name>
    <name type="common">Stable fly</name>
    <name type="synonym">Conops calcitrans</name>
    <dbReference type="NCBI Taxonomy" id="35570"/>
    <lineage>
        <taxon>Eukaryota</taxon>
        <taxon>Metazoa</taxon>
        <taxon>Ecdysozoa</taxon>
        <taxon>Arthropoda</taxon>
        <taxon>Hexapoda</taxon>
        <taxon>Insecta</taxon>
        <taxon>Pterygota</taxon>
        <taxon>Neoptera</taxon>
        <taxon>Endopterygota</taxon>
        <taxon>Diptera</taxon>
        <taxon>Brachycera</taxon>
        <taxon>Muscomorpha</taxon>
        <taxon>Muscoidea</taxon>
        <taxon>Muscidae</taxon>
        <taxon>Stomoxys</taxon>
    </lineage>
</organism>
<keyword evidence="7 13" id="KW-0863">Zinc-finger</keyword>
<evidence type="ECO:0000256" key="1">
    <source>
        <dbReference type="ARBA" id="ARBA00004123"/>
    </source>
</evidence>
<dbReference type="PANTHER" id="PTHR24399">
    <property type="entry name" value="ZINC FINGER AND BTB DOMAIN-CONTAINING"/>
    <property type="match status" value="1"/>
</dbReference>
<dbReference type="SMART" id="SM00355">
    <property type="entry name" value="ZnF_C2H2"/>
    <property type="match status" value="3"/>
</dbReference>
<feature type="compositionally biased region" description="Polar residues" evidence="14">
    <location>
        <begin position="206"/>
        <end position="222"/>
    </location>
</feature>
<dbReference type="Pfam" id="PF00096">
    <property type="entry name" value="zf-C2H2"/>
    <property type="match status" value="3"/>
</dbReference>
<comment type="subcellular location">
    <subcellularLocation>
        <location evidence="2">Cytoplasm</location>
    </subcellularLocation>
    <subcellularLocation>
        <location evidence="1">Nucleus</location>
    </subcellularLocation>
</comment>
<accession>A0A1I8P8B5</accession>
<evidence type="ECO:0000256" key="7">
    <source>
        <dbReference type="ARBA" id="ARBA00022771"/>
    </source>
</evidence>
<keyword evidence="12" id="KW-0539">Nucleus</keyword>
<name>A0A1I8P8B5_STOCA</name>
<evidence type="ECO:0000256" key="5">
    <source>
        <dbReference type="ARBA" id="ARBA00022723"/>
    </source>
</evidence>
<dbReference type="GO" id="GO:0005654">
    <property type="term" value="C:nucleoplasm"/>
    <property type="evidence" value="ECO:0007669"/>
    <property type="project" value="TreeGrafter"/>
</dbReference>
<evidence type="ECO:0000256" key="9">
    <source>
        <dbReference type="ARBA" id="ARBA00023015"/>
    </source>
</evidence>
<feature type="region of interest" description="Disordered" evidence="14">
    <location>
        <begin position="48"/>
        <end position="98"/>
    </location>
</feature>
<reference evidence="16" key="1">
    <citation type="submission" date="2020-05" db="UniProtKB">
        <authorList>
            <consortium name="EnsemblMetazoa"/>
        </authorList>
    </citation>
    <scope>IDENTIFICATION</scope>
    <source>
        <strain evidence="16">USDA</strain>
    </source>
</reference>
<dbReference type="EnsemblMetazoa" id="SCAU005765-RA">
    <property type="protein sequence ID" value="SCAU005765-PA"/>
    <property type="gene ID" value="SCAU005765"/>
</dbReference>
<dbReference type="KEGG" id="scac:106082312"/>
<dbReference type="FunFam" id="3.30.160.60:FF:000125">
    <property type="entry name" value="Putative zinc finger protein 143"/>
    <property type="match status" value="1"/>
</dbReference>
<evidence type="ECO:0000259" key="15">
    <source>
        <dbReference type="PROSITE" id="PS50157"/>
    </source>
</evidence>
<evidence type="ECO:0000313" key="16">
    <source>
        <dbReference type="EnsemblMetazoa" id="SCAU005765-PA"/>
    </source>
</evidence>
<evidence type="ECO:0000256" key="6">
    <source>
        <dbReference type="ARBA" id="ARBA00022737"/>
    </source>
</evidence>
<keyword evidence="5" id="KW-0479">Metal-binding</keyword>
<evidence type="ECO:0000256" key="3">
    <source>
        <dbReference type="ARBA" id="ARBA00005682"/>
    </source>
</evidence>
<evidence type="ECO:0000256" key="14">
    <source>
        <dbReference type="SAM" id="MobiDB-lite"/>
    </source>
</evidence>
<dbReference type="Proteomes" id="UP000095300">
    <property type="component" value="Unassembled WGS sequence"/>
</dbReference>
<dbReference type="STRING" id="35570.A0A1I8P8B5"/>
<evidence type="ECO:0000256" key="12">
    <source>
        <dbReference type="ARBA" id="ARBA00023242"/>
    </source>
</evidence>
<keyword evidence="8" id="KW-0862">Zinc</keyword>
<sequence>MDITLPSLPSPPATPPLCENKNINNSLSVSNSLDDKLLKAKLQLQLDQQQQQPQQITKSLVMGSSSGIITPQPSDTEDDAECSSSSSSKPPATKKQKFDINTTANTTTPLILAPQQMQNPHQRASVIMHVNSSGICSAIDESSCSSIVSTISQTPSTVSSAAACSSASNSSASSSSSSISLTDDDCSVTNVWRSIKYKMNRKRTATETTSELMSDSESTQDTRSIASEMDVAPAMVEAKPIKVLEPQLENPEQRVTNNSSSLCAQPAFRFTLPNSNDAVPAVKEMPATMQYQIIAPKTNYIVSETNNAPAATSLMPPQFVLLNPNVILQTLTPNSSQVAGTTRPVNSNNTPLTTTNSSPALTCANSSTAAIATAERKRIYECNHPDCGKNYFKSSHLKAHQRVHTGERPFICKWENCDKRFSRSDELSRHKRTHTGEKKFVCHFCDKKFMRSDHLSKHVKRHASKRQQEVGARALNACSVLPITNSTAVLDTPLGGQPIVKHLRPIAPATACSTTTNMPSMPSQALNNSTTTTSTVQITPTTAAMQVQICNASDLLNLQQQMVHFSPMVPAALQQQQ</sequence>
<evidence type="ECO:0000256" key="2">
    <source>
        <dbReference type="ARBA" id="ARBA00004496"/>
    </source>
</evidence>
<dbReference type="AlphaFoldDB" id="A0A1I8P8B5"/>
<feature type="domain" description="C2H2-type" evidence="15">
    <location>
        <begin position="380"/>
        <end position="409"/>
    </location>
</feature>
<dbReference type="PROSITE" id="PS00028">
    <property type="entry name" value="ZINC_FINGER_C2H2_1"/>
    <property type="match status" value="3"/>
</dbReference>
<feature type="compositionally biased region" description="Polar residues" evidence="14">
    <location>
        <begin position="56"/>
        <end position="74"/>
    </location>
</feature>
<gene>
    <name evidence="16" type="primary">106082312</name>
</gene>
<dbReference type="PANTHER" id="PTHR24399:SF70">
    <property type="entry name" value="C2H2-TYPE DOMAIN-CONTAINING PROTEIN"/>
    <property type="match status" value="1"/>
</dbReference>
<dbReference type="GO" id="GO:0000978">
    <property type="term" value="F:RNA polymerase II cis-regulatory region sequence-specific DNA binding"/>
    <property type="evidence" value="ECO:0007669"/>
    <property type="project" value="TreeGrafter"/>
</dbReference>
<dbReference type="VEuPathDB" id="VectorBase:SCAU005765"/>
<feature type="domain" description="C2H2-type" evidence="15">
    <location>
        <begin position="410"/>
        <end position="439"/>
    </location>
</feature>
<evidence type="ECO:0000256" key="13">
    <source>
        <dbReference type="PROSITE-ProRule" id="PRU00042"/>
    </source>
</evidence>
<protein>
    <recommendedName>
        <fullName evidence="15">C2H2-type domain-containing protein</fullName>
    </recommendedName>
</protein>
<feature type="domain" description="C2H2-type" evidence="15">
    <location>
        <begin position="440"/>
        <end position="467"/>
    </location>
</feature>
<dbReference type="InterPro" id="IPR013087">
    <property type="entry name" value="Znf_C2H2_type"/>
</dbReference>
<keyword evidence="10" id="KW-0238">DNA-binding</keyword>
<dbReference type="InterPro" id="IPR036236">
    <property type="entry name" value="Znf_C2H2_sf"/>
</dbReference>
<evidence type="ECO:0000256" key="11">
    <source>
        <dbReference type="ARBA" id="ARBA00023163"/>
    </source>
</evidence>